<organism evidence="2 3">
    <name type="scientific">Cryptolaemus montrouzieri</name>
    <dbReference type="NCBI Taxonomy" id="559131"/>
    <lineage>
        <taxon>Eukaryota</taxon>
        <taxon>Metazoa</taxon>
        <taxon>Ecdysozoa</taxon>
        <taxon>Arthropoda</taxon>
        <taxon>Hexapoda</taxon>
        <taxon>Insecta</taxon>
        <taxon>Pterygota</taxon>
        <taxon>Neoptera</taxon>
        <taxon>Endopterygota</taxon>
        <taxon>Coleoptera</taxon>
        <taxon>Polyphaga</taxon>
        <taxon>Cucujiformia</taxon>
        <taxon>Coccinelloidea</taxon>
        <taxon>Coccinellidae</taxon>
        <taxon>Scymninae</taxon>
        <taxon>Scymnini</taxon>
        <taxon>Cryptolaemus</taxon>
    </lineage>
</organism>
<dbReference type="AlphaFoldDB" id="A0ABD2MSP3"/>
<proteinExistence type="predicted"/>
<sequence>MATNSEISPELAKLKKEYLIDIMVTKWITTGVSVSKELRIFKENNENVILDEPNRDSSKKSESNLKSAVEMLTLK</sequence>
<protein>
    <submittedName>
        <fullName evidence="2">Uncharacterized protein</fullName>
    </submittedName>
</protein>
<keyword evidence="3" id="KW-1185">Reference proteome</keyword>
<feature type="non-terminal residue" evidence="2">
    <location>
        <position position="75"/>
    </location>
</feature>
<name>A0ABD2MSP3_9CUCU</name>
<dbReference type="Proteomes" id="UP001516400">
    <property type="component" value="Unassembled WGS sequence"/>
</dbReference>
<gene>
    <name evidence="2" type="ORF">HHI36_008335</name>
</gene>
<feature type="compositionally biased region" description="Basic and acidic residues" evidence="1">
    <location>
        <begin position="52"/>
        <end position="63"/>
    </location>
</feature>
<feature type="region of interest" description="Disordered" evidence="1">
    <location>
        <begin position="51"/>
        <end position="75"/>
    </location>
</feature>
<comment type="caution">
    <text evidence="2">The sequence shown here is derived from an EMBL/GenBank/DDBJ whole genome shotgun (WGS) entry which is preliminary data.</text>
</comment>
<evidence type="ECO:0000313" key="3">
    <source>
        <dbReference type="Proteomes" id="UP001516400"/>
    </source>
</evidence>
<reference evidence="2 3" key="1">
    <citation type="journal article" date="2021" name="BMC Biol.">
        <title>Horizontally acquired antibacterial genes associated with adaptive radiation of ladybird beetles.</title>
        <authorList>
            <person name="Li H.S."/>
            <person name="Tang X.F."/>
            <person name="Huang Y.H."/>
            <person name="Xu Z.Y."/>
            <person name="Chen M.L."/>
            <person name="Du X.Y."/>
            <person name="Qiu B.Y."/>
            <person name="Chen P.T."/>
            <person name="Zhang W."/>
            <person name="Slipinski A."/>
            <person name="Escalona H.E."/>
            <person name="Waterhouse R.M."/>
            <person name="Zwick A."/>
            <person name="Pang H."/>
        </authorList>
    </citation>
    <scope>NUCLEOTIDE SEQUENCE [LARGE SCALE GENOMIC DNA]</scope>
    <source>
        <strain evidence="2">SYSU2018</strain>
    </source>
</reference>
<dbReference type="EMBL" id="JABFTP020000021">
    <property type="protein sequence ID" value="KAL3269255.1"/>
    <property type="molecule type" value="Genomic_DNA"/>
</dbReference>
<accession>A0ABD2MSP3</accession>
<evidence type="ECO:0000256" key="1">
    <source>
        <dbReference type="SAM" id="MobiDB-lite"/>
    </source>
</evidence>
<evidence type="ECO:0000313" key="2">
    <source>
        <dbReference type="EMBL" id="KAL3269255.1"/>
    </source>
</evidence>